<accession>A0A8K0DRQ4</accession>
<evidence type="ECO:0000313" key="1">
    <source>
        <dbReference type="EMBL" id="KAF3433606.1"/>
    </source>
</evidence>
<dbReference type="EMBL" id="VOIH02000011">
    <property type="protein sequence ID" value="KAF3433606.1"/>
    <property type="molecule type" value="Genomic_DNA"/>
</dbReference>
<reference evidence="1" key="1">
    <citation type="submission" date="2020-03" db="EMBL/GenBank/DDBJ databases">
        <title>A high-quality chromosome-level genome assembly of a woody plant with both climbing and erect habits, Rhamnella rubrinervis.</title>
        <authorList>
            <person name="Lu Z."/>
            <person name="Yang Y."/>
            <person name="Zhu X."/>
            <person name="Sun Y."/>
        </authorList>
    </citation>
    <scope>NUCLEOTIDE SEQUENCE</scope>
    <source>
        <strain evidence="1">BYM</strain>
        <tissue evidence="1">Leaf</tissue>
    </source>
</reference>
<comment type="caution">
    <text evidence="1">The sequence shown here is derived from an EMBL/GenBank/DDBJ whole genome shotgun (WGS) entry which is preliminary data.</text>
</comment>
<proteinExistence type="predicted"/>
<sequence>MAEALAIKNSEIEALVSATDGLKKQDAISEGNLASLQALREELASAERRAEEKHAAHNASKMVCLPPGKTDCMSTLQVPFVIPN</sequence>
<name>A0A8K0DRQ4_9ROSA</name>
<dbReference type="AlphaFoldDB" id="A0A8K0DRQ4"/>
<gene>
    <name evidence="1" type="ORF">FNV43_RR24708</name>
</gene>
<evidence type="ECO:0000313" key="2">
    <source>
        <dbReference type="Proteomes" id="UP000796880"/>
    </source>
</evidence>
<dbReference type="Proteomes" id="UP000796880">
    <property type="component" value="Unassembled WGS sequence"/>
</dbReference>
<protein>
    <submittedName>
        <fullName evidence="1">Uncharacterized protein</fullName>
    </submittedName>
</protein>
<dbReference type="OrthoDB" id="1740791at2759"/>
<keyword evidence="2" id="KW-1185">Reference proteome</keyword>
<organism evidence="1 2">
    <name type="scientific">Rhamnella rubrinervis</name>
    <dbReference type="NCBI Taxonomy" id="2594499"/>
    <lineage>
        <taxon>Eukaryota</taxon>
        <taxon>Viridiplantae</taxon>
        <taxon>Streptophyta</taxon>
        <taxon>Embryophyta</taxon>
        <taxon>Tracheophyta</taxon>
        <taxon>Spermatophyta</taxon>
        <taxon>Magnoliopsida</taxon>
        <taxon>eudicotyledons</taxon>
        <taxon>Gunneridae</taxon>
        <taxon>Pentapetalae</taxon>
        <taxon>rosids</taxon>
        <taxon>fabids</taxon>
        <taxon>Rosales</taxon>
        <taxon>Rhamnaceae</taxon>
        <taxon>rhamnoid group</taxon>
        <taxon>Rhamneae</taxon>
        <taxon>Rhamnella</taxon>
    </lineage>
</organism>